<name>A0A0F9RI41_9ZZZZ</name>
<dbReference type="AlphaFoldDB" id="A0A0F9RI41"/>
<protein>
    <submittedName>
        <fullName evidence="2">Uncharacterized protein</fullName>
    </submittedName>
</protein>
<sequence>MAKKKIERSDEEEYEIPTGKVDEDGDELLDLSKWEDDFTDDVEYDLSKIDDDMLEDETEEESLGYEISEVETIMRKVKCAPCPGSSSKQDCKVRVDFGCPPDKKNK</sequence>
<accession>A0A0F9RI41</accession>
<reference evidence="2" key="1">
    <citation type="journal article" date="2015" name="Nature">
        <title>Complex archaea that bridge the gap between prokaryotes and eukaryotes.</title>
        <authorList>
            <person name="Spang A."/>
            <person name="Saw J.H."/>
            <person name="Jorgensen S.L."/>
            <person name="Zaremba-Niedzwiedzka K."/>
            <person name="Martijn J."/>
            <person name="Lind A.E."/>
            <person name="van Eijk R."/>
            <person name="Schleper C."/>
            <person name="Guy L."/>
            <person name="Ettema T.J."/>
        </authorList>
    </citation>
    <scope>NUCLEOTIDE SEQUENCE</scope>
</reference>
<gene>
    <name evidence="2" type="ORF">LCGC14_0575180</name>
</gene>
<comment type="caution">
    <text evidence="2">The sequence shown here is derived from an EMBL/GenBank/DDBJ whole genome shotgun (WGS) entry which is preliminary data.</text>
</comment>
<feature type="region of interest" description="Disordered" evidence="1">
    <location>
        <begin position="1"/>
        <end position="24"/>
    </location>
</feature>
<evidence type="ECO:0000313" key="2">
    <source>
        <dbReference type="EMBL" id="KKN56170.1"/>
    </source>
</evidence>
<dbReference type="EMBL" id="LAZR01000855">
    <property type="protein sequence ID" value="KKN56170.1"/>
    <property type="molecule type" value="Genomic_DNA"/>
</dbReference>
<proteinExistence type="predicted"/>
<organism evidence="2">
    <name type="scientific">marine sediment metagenome</name>
    <dbReference type="NCBI Taxonomy" id="412755"/>
    <lineage>
        <taxon>unclassified sequences</taxon>
        <taxon>metagenomes</taxon>
        <taxon>ecological metagenomes</taxon>
    </lineage>
</organism>
<evidence type="ECO:0000256" key="1">
    <source>
        <dbReference type="SAM" id="MobiDB-lite"/>
    </source>
</evidence>